<feature type="non-terminal residue" evidence="5">
    <location>
        <position position="1"/>
    </location>
</feature>
<dbReference type="PANTHER" id="PTHR43775:SF51">
    <property type="entry name" value="INACTIVE PHENOLPHTHIOCEROL SYNTHESIS POLYKETIDE SYNTHASE TYPE I PKS1-RELATED"/>
    <property type="match status" value="1"/>
</dbReference>
<sequence>AAVVGTLRRDEDESTRFIASAAELWVQGTDIDWTAVYAGRTVTHVDLPAYAFQRERYWLEPAATAGDPAELGLGAAGHPLLGAAVSLAVDGGLVLTGRLSLRSHPWLADHAVAGTVLFPGTGFVEL</sequence>
<proteinExistence type="predicted"/>
<feature type="non-terminal residue" evidence="5">
    <location>
        <position position="126"/>
    </location>
</feature>
<feature type="domain" description="PKS/mFAS DH" evidence="4">
    <location>
        <begin position="78"/>
        <end position="126"/>
    </location>
</feature>
<comment type="caution">
    <text evidence="5">The sequence shown here is derived from an EMBL/GenBank/DDBJ whole genome shotgun (WGS) entry which is preliminary data.</text>
</comment>
<dbReference type="Pfam" id="PF21089">
    <property type="entry name" value="PKS_DH_N"/>
    <property type="match status" value="1"/>
</dbReference>
<dbReference type="EMBL" id="JASJUS010000176">
    <property type="protein sequence ID" value="MDL2082320.1"/>
    <property type="molecule type" value="Genomic_DNA"/>
</dbReference>
<keyword evidence="2" id="KW-0511">Multifunctional enzyme</keyword>
<evidence type="ECO:0000313" key="6">
    <source>
        <dbReference type="Proteomes" id="UP001241926"/>
    </source>
</evidence>
<keyword evidence="1" id="KW-0808">Transferase</keyword>
<dbReference type="InterPro" id="IPR049552">
    <property type="entry name" value="PKS_DH_N"/>
</dbReference>
<dbReference type="Gene3D" id="3.30.70.3290">
    <property type="match status" value="1"/>
</dbReference>
<comment type="caution">
    <text evidence="3">Lacks conserved residue(s) required for the propagation of feature annotation.</text>
</comment>
<accession>A0ABT7JBS3</accession>
<dbReference type="Gene3D" id="3.10.129.110">
    <property type="entry name" value="Polyketide synthase dehydratase"/>
    <property type="match status" value="1"/>
</dbReference>
<evidence type="ECO:0000313" key="5">
    <source>
        <dbReference type="EMBL" id="MDL2082320.1"/>
    </source>
</evidence>
<evidence type="ECO:0000259" key="4">
    <source>
        <dbReference type="PROSITE" id="PS52019"/>
    </source>
</evidence>
<dbReference type="InterPro" id="IPR042104">
    <property type="entry name" value="PKS_dehydratase_sf"/>
</dbReference>
<gene>
    <name evidence="5" type="ORF">QNN03_38575</name>
</gene>
<dbReference type="InterPro" id="IPR049900">
    <property type="entry name" value="PKS_mFAS_DH"/>
</dbReference>
<name>A0ABT7JBS3_9ACTN</name>
<dbReference type="PROSITE" id="PS52019">
    <property type="entry name" value="PKS_MFAS_DH"/>
    <property type="match status" value="1"/>
</dbReference>
<protein>
    <submittedName>
        <fullName evidence="5">Polyketide synthase dehydratase domain-containing protein</fullName>
    </submittedName>
</protein>
<keyword evidence="6" id="KW-1185">Reference proteome</keyword>
<evidence type="ECO:0000256" key="3">
    <source>
        <dbReference type="PROSITE-ProRule" id="PRU01363"/>
    </source>
</evidence>
<dbReference type="Proteomes" id="UP001241926">
    <property type="component" value="Unassembled WGS sequence"/>
</dbReference>
<evidence type="ECO:0000256" key="2">
    <source>
        <dbReference type="ARBA" id="ARBA00023268"/>
    </source>
</evidence>
<organism evidence="5 6">
    <name type="scientific">Streptomyces fuscus</name>
    <dbReference type="NCBI Taxonomy" id="3048495"/>
    <lineage>
        <taxon>Bacteria</taxon>
        <taxon>Bacillati</taxon>
        <taxon>Actinomycetota</taxon>
        <taxon>Actinomycetes</taxon>
        <taxon>Kitasatosporales</taxon>
        <taxon>Streptomycetaceae</taxon>
        <taxon>Streptomyces</taxon>
    </lineage>
</organism>
<reference evidence="5 6" key="1">
    <citation type="submission" date="2023-05" db="EMBL/GenBank/DDBJ databases">
        <title>Streptomyces fuscus sp. nov., a brown-black pigment producing actinomyces isolated from dry sand of Sea duck farm.</title>
        <authorList>
            <person name="Xie J."/>
            <person name="Shen N."/>
        </authorList>
    </citation>
    <scope>NUCLEOTIDE SEQUENCE [LARGE SCALE GENOMIC DNA]</scope>
    <source>
        <strain evidence="5 6">GXMU-J15</strain>
    </source>
</reference>
<dbReference type="RefSeq" id="WP_285437370.1">
    <property type="nucleotide sequence ID" value="NZ_JASJUS010000176.1"/>
</dbReference>
<dbReference type="InterPro" id="IPR050091">
    <property type="entry name" value="PKS_NRPS_Biosynth_Enz"/>
</dbReference>
<dbReference type="PANTHER" id="PTHR43775">
    <property type="entry name" value="FATTY ACID SYNTHASE"/>
    <property type="match status" value="1"/>
</dbReference>
<evidence type="ECO:0000256" key="1">
    <source>
        <dbReference type="ARBA" id="ARBA00022679"/>
    </source>
</evidence>